<feature type="coiled-coil region" evidence="1">
    <location>
        <begin position="16"/>
        <end position="57"/>
    </location>
</feature>
<keyword evidence="3" id="KW-1185">Reference proteome</keyword>
<dbReference type="Proteomes" id="UP000217785">
    <property type="component" value="Unassembled WGS sequence"/>
</dbReference>
<dbReference type="SUPFAM" id="SSF57997">
    <property type="entry name" value="Tropomyosin"/>
    <property type="match status" value="1"/>
</dbReference>
<dbReference type="Gene3D" id="1.20.5.110">
    <property type="match status" value="1"/>
</dbReference>
<organism evidence="2 3">
    <name type="scientific">Effusibacillus lacus</name>
    <dbReference type="NCBI Taxonomy" id="1348429"/>
    <lineage>
        <taxon>Bacteria</taxon>
        <taxon>Bacillati</taxon>
        <taxon>Bacillota</taxon>
        <taxon>Bacilli</taxon>
        <taxon>Bacillales</taxon>
        <taxon>Alicyclobacillaceae</taxon>
        <taxon>Effusibacillus</taxon>
    </lineage>
</organism>
<keyword evidence="1" id="KW-0175">Coiled coil</keyword>
<sequence length="88" mass="10292">MEEMLSTILSEMRGGFAQVYERLDKIETRIDKIEARIDKIEARMYEIERQLHSHQKMIASNTETLDQIKAIVQNHSLDITMIKKVLCA</sequence>
<dbReference type="RefSeq" id="WP_096182981.1">
    <property type="nucleotide sequence ID" value="NZ_BDUF01000086.1"/>
</dbReference>
<dbReference type="EMBL" id="BDUF01000086">
    <property type="protein sequence ID" value="GAX91257.1"/>
    <property type="molecule type" value="Genomic_DNA"/>
</dbReference>
<gene>
    <name evidence="2" type="ORF">EFBL_2923</name>
</gene>
<protein>
    <submittedName>
        <fullName evidence="2">Uncharacterized protein</fullName>
    </submittedName>
</protein>
<evidence type="ECO:0000256" key="1">
    <source>
        <dbReference type="SAM" id="Coils"/>
    </source>
</evidence>
<comment type="caution">
    <text evidence="2">The sequence shown here is derived from an EMBL/GenBank/DDBJ whole genome shotgun (WGS) entry which is preliminary data.</text>
</comment>
<name>A0A292YJH3_9BACL</name>
<evidence type="ECO:0000313" key="3">
    <source>
        <dbReference type="Proteomes" id="UP000217785"/>
    </source>
</evidence>
<evidence type="ECO:0000313" key="2">
    <source>
        <dbReference type="EMBL" id="GAX91257.1"/>
    </source>
</evidence>
<accession>A0A292YJH3</accession>
<proteinExistence type="predicted"/>
<reference evidence="3" key="1">
    <citation type="submission" date="2017-07" db="EMBL/GenBank/DDBJ databases">
        <title>Draft genome sequence of Effusibacillus lacus strain skLN1.</title>
        <authorList>
            <person name="Watanabe M."/>
            <person name="Kojima H."/>
            <person name="Fukui M."/>
        </authorList>
    </citation>
    <scope>NUCLEOTIDE SEQUENCE [LARGE SCALE GENOMIC DNA]</scope>
    <source>
        <strain evidence="3">skLN1</strain>
    </source>
</reference>
<dbReference type="AlphaFoldDB" id="A0A292YJH3"/>